<dbReference type="OrthoDB" id="909294at2759"/>
<dbReference type="GO" id="GO:0007166">
    <property type="term" value="P:cell surface receptor signaling pathway"/>
    <property type="evidence" value="ECO:0007669"/>
    <property type="project" value="InterPro"/>
</dbReference>
<dbReference type="Gene3D" id="1.10.510.10">
    <property type="entry name" value="Transferase(Phosphotransferase) domain 1"/>
    <property type="match status" value="1"/>
</dbReference>
<evidence type="ECO:0000313" key="5">
    <source>
        <dbReference type="Proteomes" id="UP000594638"/>
    </source>
</evidence>
<evidence type="ECO:0000256" key="2">
    <source>
        <dbReference type="ARBA" id="ARBA00022840"/>
    </source>
</evidence>
<dbReference type="Gene3D" id="3.30.200.20">
    <property type="entry name" value="Phosphorylase Kinase, domain 1"/>
    <property type="match status" value="1"/>
</dbReference>
<dbReference type="Proteomes" id="UP000594638">
    <property type="component" value="Unassembled WGS sequence"/>
</dbReference>
<keyword evidence="1" id="KW-0547">Nucleotide-binding</keyword>
<name>A0A8S0SKX4_OLEEU</name>
<keyword evidence="2" id="KW-0067">ATP-binding</keyword>
<organism evidence="4 5">
    <name type="scientific">Olea europaea subsp. europaea</name>
    <dbReference type="NCBI Taxonomy" id="158383"/>
    <lineage>
        <taxon>Eukaryota</taxon>
        <taxon>Viridiplantae</taxon>
        <taxon>Streptophyta</taxon>
        <taxon>Embryophyta</taxon>
        <taxon>Tracheophyta</taxon>
        <taxon>Spermatophyta</taxon>
        <taxon>Magnoliopsida</taxon>
        <taxon>eudicotyledons</taxon>
        <taxon>Gunneridae</taxon>
        <taxon>Pentapetalae</taxon>
        <taxon>asterids</taxon>
        <taxon>lamiids</taxon>
        <taxon>Lamiales</taxon>
        <taxon>Oleaceae</taxon>
        <taxon>Oleeae</taxon>
        <taxon>Olea</taxon>
    </lineage>
</organism>
<proteinExistence type="predicted"/>
<evidence type="ECO:0000259" key="3">
    <source>
        <dbReference type="PROSITE" id="PS50011"/>
    </source>
</evidence>
<dbReference type="PANTHER" id="PTHR27005">
    <property type="entry name" value="WALL-ASSOCIATED RECEPTOR KINASE-LIKE 21"/>
    <property type="match status" value="1"/>
</dbReference>
<reference evidence="4 5" key="1">
    <citation type="submission" date="2019-12" db="EMBL/GenBank/DDBJ databases">
        <authorList>
            <person name="Alioto T."/>
            <person name="Alioto T."/>
            <person name="Gomez Garrido J."/>
        </authorList>
    </citation>
    <scope>NUCLEOTIDE SEQUENCE [LARGE SCALE GENOMIC DNA]</scope>
</reference>
<keyword evidence="5" id="KW-1185">Reference proteome</keyword>
<gene>
    <name evidence="4" type="ORF">OLEA9_A036303</name>
</gene>
<dbReference type="Pfam" id="PF07714">
    <property type="entry name" value="PK_Tyr_Ser-Thr"/>
    <property type="match status" value="1"/>
</dbReference>
<dbReference type="SUPFAM" id="SSF56112">
    <property type="entry name" value="Protein kinase-like (PK-like)"/>
    <property type="match status" value="1"/>
</dbReference>
<feature type="domain" description="Protein kinase" evidence="3">
    <location>
        <begin position="71"/>
        <end position="349"/>
    </location>
</feature>
<accession>A0A8S0SKX4</accession>
<dbReference type="EMBL" id="CACTIH010005453">
    <property type="protein sequence ID" value="CAA2993676.1"/>
    <property type="molecule type" value="Genomic_DNA"/>
</dbReference>
<dbReference type="InterPro" id="IPR011009">
    <property type="entry name" value="Kinase-like_dom_sf"/>
</dbReference>
<dbReference type="InterPro" id="IPR000719">
    <property type="entry name" value="Prot_kinase_dom"/>
</dbReference>
<protein>
    <submittedName>
        <fullName evidence="4">Non-functional pseudokinase ZED1-like</fullName>
    </submittedName>
</protein>
<evidence type="ECO:0000313" key="4">
    <source>
        <dbReference type="EMBL" id="CAA2993676.1"/>
    </source>
</evidence>
<sequence>MEWVKRKIRFLQGTNEKLSNDTLSPCYIENGGKLLEGLIANSNVKYDIPYRVFTIEELNKATNIDFPSLRYEDSRSVMRDGLGYYISGVFQQRSILVKKFNPFEEASHAVNNIVFTVLMNRHKNVLKVLGCCLDLELPAIIYEIGMNYGLLYDLVVKRKDGNNIGKSLSWSNRLKIATEVANGLVYLHTAFPTPIIHRDLATKSIVIDNGVVKLVNFSLCVALPPGESQVEVELAGTRGYTEPEYFTSSIITEKSDVYMFGIILLELLTIRCHFYVKRENTTLDGYVKNHVDKNELSEILDPVILGEIGETEHQLQAFSTLALRCTLDRGADRPYIIDVAKELVRSLFIPLKGAADKPYRQDVMLLGKTLSRLLFCWVLMLTSNV</sequence>
<dbReference type="GO" id="GO:0005524">
    <property type="term" value="F:ATP binding"/>
    <property type="evidence" value="ECO:0007669"/>
    <property type="project" value="UniProtKB-KW"/>
</dbReference>
<dbReference type="Gramene" id="OE9A036303T1">
    <property type="protein sequence ID" value="OE9A036303C1"/>
    <property type="gene ID" value="OE9A036303"/>
</dbReference>
<dbReference type="AlphaFoldDB" id="A0A8S0SKX4"/>
<evidence type="ECO:0000256" key="1">
    <source>
        <dbReference type="ARBA" id="ARBA00022741"/>
    </source>
</evidence>
<dbReference type="InterPro" id="IPR045274">
    <property type="entry name" value="WAK-like"/>
</dbReference>
<comment type="caution">
    <text evidence="4">The sequence shown here is derived from an EMBL/GenBank/DDBJ whole genome shotgun (WGS) entry which is preliminary data.</text>
</comment>
<dbReference type="GO" id="GO:0004674">
    <property type="term" value="F:protein serine/threonine kinase activity"/>
    <property type="evidence" value="ECO:0007669"/>
    <property type="project" value="TreeGrafter"/>
</dbReference>
<dbReference type="GO" id="GO:0005886">
    <property type="term" value="C:plasma membrane"/>
    <property type="evidence" value="ECO:0007669"/>
    <property type="project" value="TreeGrafter"/>
</dbReference>
<dbReference type="InterPro" id="IPR001245">
    <property type="entry name" value="Ser-Thr/Tyr_kinase_cat_dom"/>
</dbReference>
<dbReference type="PROSITE" id="PS50011">
    <property type="entry name" value="PROTEIN_KINASE_DOM"/>
    <property type="match status" value="1"/>
</dbReference>
<dbReference type="PANTHER" id="PTHR27005:SF466">
    <property type="entry name" value="NON-FUNCTIONAL PSEUDOKINASE ZED1-LIKE"/>
    <property type="match status" value="1"/>
</dbReference>